<reference evidence="1 2" key="1">
    <citation type="submission" date="2019-03" db="EMBL/GenBank/DDBJ databases">
        <title>Deep-cultivation of Planctomycetes and their phenomic and genomic characterization uncovers novel biology.</title>
        <authorList>
            <person name="Wiegand S."/>
            <person name="Jogler M."/>
            <person name="Boedeker C."/>
            <person name="Pinto D."/>
            <person name="Vollmers J."/>
            <person name="Rivas-Marin E."/>
            <person name="Kohn T."/>
            <person name="Peeters S.H."/>
            <person name="Heuer A."/>
            <person name="Rast P."/>
            <person name="Oberbeckmann S."/>
            <person name="Bunk B."/>
            <person name="Jeske O."/>
            <person name="Meyerdierks A."/>
            <person name="Storesund J.E."/>
            <person name="Kallscheuer N."/>
            <person name="Luecker S."/>
            <person name="Lage O.M."/>
            <person name="Pohl T."/>
            <person name="Merkel B.J."/>
            <person name="Hornburger P."/>
            <person name="Mueller R.-W."/>
            <person name="Bruemmer F."/>
            <person name="Labrenz M."/>
            <person name="Spormann A.M."/>
            <person name="Op den Camp H."/>
            <person name="Overmann J."/>
            <person name="Amann R."/>
            <person name="Jetten M.S.M."/>
            <person name="Mascher T."/>
            <person name="Medema M.H."/>
            <person name="Devos D.P."/>
            <person name="Kaster A.-K."/>
            <person name="Ovreas L."/>
            <person name="Rohde M."/>
            <person name="Galperin M.Y."/>
            <person name="Jogler C."/>
        </authorList>
    </citation>
    <scope>NUCLEOTIDE SEQUENCE [LARGE SCALE GENOMIC DNA]</scope>
    <source>
        <strain evidence="1 2">Enr17</strain>
    </source>
</reference>
<gene>
    <name evidence="1" type="ORF">Enr17x_45510</name>
</gene>
<dbReference type="KEGG" id="gfm:Enr17x_45510"/>
<proteinExistence type="predicted"/>
<evidence type="ECO:0000313" key="1">
    <source>
        <dbReference type="EMBL" id="QDV52488.1"/>
    </source>
</evidence>
<dbReference type="Proteomes" id="UP000318313">
    <property type="component" value="Chromosome"/>
</dbReference>
<organism evidence="1 2">
    <name type="scientific">Gimesia fumaroli</name>
    <dbReference type="NCBI Taxonomy" id="2527976"/>
    <lineage>
        <taxon>Bacteria</taxon>
        <taxon>Pseudomonadati</taxon>
        <taxon>Planctomycetota</taxon>
        <taxon>Planctomycetia</taxon>
        <taxon>Planctomycetales</taxon>
        <taxon>Planctomycetaceae</taxon>
        <taxon>Gimesia</taxon>
    </lineage>
</organism>
<protein>
    <submittedName>
        <fullName evidence="1">Uncharacterized protein</fullName>
    </submittedName>
</protein>
<keyword evidence="2" id="KW-1185">Reference proteome</keyword>
<dbReference type="AlphaFoldDB" id="A0A518IHC8"/>
<dbReference type="EMBL" id="CP037452">
    <property type="protein sequence ID" value="QDV52488.1"/>
    <property type="molecule type" value="Genomic_DNA"/>
</dbReference>
<evidence type="ECO:0000313" key="2">
    <source>
        <dbReference type="Proteomes" id="UP000318313"/>
    </source>
</evidence>
<accession>A0A518IHC8</accession>
<sequence length="47" mass="5183">MCLPAYRRGLLDDFRNVFTGSLGVLIKFESDQAGGHMGPPLYLLLTV</sequence>
<name>A0A518IHC8_9PLAN</name>